<feature type="compositionally biased region" description="Basic and acidic residues" evidence="1">
    <location>
        <begin position="1"/>
        <end position="22"/>
    </location>
</feature>
<dbReference type="InterPro" id="IPR018289">
    <property type="entry name" value="MULE_transposase_dom"/>
</dbReference>
<name>A0AAD4X4A3_9MAGN</name>
<organism evidence="3 4">
    <name type="scientific">Papaver atlanticum</name>
    <dbReference type="NCBI Taxonomy" id="357466"/>
    <lineage>
        <taxon>Eukaryota</taxon>
        <taxon>Viridiplantae</taxon>
        <taxon>Streptophyta</taxon>
        <taxon>Embryophyta</taxon>
        <taxon>Tracheophyta</taxon>
        <taxon>Spermatophyta</taxon>
        <taxon>Magnoliopsida</taxon>
        <taxon>Ranunculales</taxon>
        <taxon>Papaveraceae</taxon>
        <taxon>Papaveroideae</taxon>
        <taxon>Papaver</taxon>
    </lineage>
</organism>
<evidence type="ECO:0000256" key="1">
    <source>
        <dbReference type="SAM" id="MobiDB-lite"/>
    </source>
</evidence>
<dbReference type="Pfam" id="PF10551">
    <property type="entry name" value="MULE"/>
    <property type="match status" value="1"/>
</dbReference>
<evidence type="ECO:0000259" key="2">
    <source>
        <dbReference type="Pfam" id="PF10551"/>
    </source>
</evidence>
<reference evidence="3" key="1">
    <citation type="submission" date="2022-04" db="EMBL/GenBank/DDBJ databases">
        <title>A functionally conserved STORR gene fusion in Papaver species that diverged 16.8 million years ago.</title>
        <authorList>
            <person name="Catania T."/>
        </authorList>
    </citation>
    <scope>NUCLEOTIDE SEQUENCE</scope>
    <source>
        <strain evidence="3">S-188037</strain>
    </source>
</reference>
<dbReference type="PANTHER" id="PTHR31569">
    <property type="entry name" value="SWIM-TYPE DOMAIN-CONTAINING PROTEIN"/>
    <property type="match status" value="1"/>
</dbReference>
<keyword evidence="4" id="KW-1185">Reference proteome</keyword>
<dbReference type="InterPro" id="IPR052579">
    <property type="entry name" value="Zinc_finger_SWIM"/>
</dbReference>
<dbReference type="AlphaFoldDB" id="A0AAD4X4A3"/>
<evidence type="ECO:0000313" key="4">
    <source>
        <dbReference type="Proteomes" id="UP001202328"/>
    </source>
</evidence>
<feature type="region of interest" description="Disordered" evidence="1">
    <location>
        <begin position="142"/>
        <end position="164"/>
    </location>
</feature>
<feature type="domain" description="MULE transposase" evidence="2">
    <location>
        <begin position="406"/>
        <end position="500"/>
    </location>
</feature>
<sequence>MLGSPERKENPPKKPKIDKDDYNESSMIQAIDNQLEIEPIVENQATDNHLETVPSGEDESDIKPIIEGQLDSEPNFEDQSEYVPIIEDQAIYDPSEVETISVDQAADNDAVLKLIGEDQDAARKFEIEHVDEDQVTTNKLEGYAGVTEEDTIDNQSEAEQNYEEQDIDNQLEQDPIADGQIDLSSKFITDRVFESRKELIDWAKETGREVGTVIVTKKSDFVTGRTPRLLLGCERAGKYRPRKPGAERKGGKRKSTTKLCGCPFLMRGLYQLGTPDKWKVKVVCGRHNHPLVGHVEGKSGMGRLTVEERKIVEEMSASGLKLKQALTVIKSRNPTNASTIRHVYNARATLRKIETREKSHMLQLINDLQDNAYLEWRRYTEDADAVKDLFWAHPESVQLAKCFPHVFLVDSTYKTNRFKRSLFEIVGVTSTDQTFSVCFTLMEEEKEDDYVWALEKFRALLDRNVLPSVIVTNPELPLISGLEKVFPTTKLLFCRWHISKDIRGVAKKEIADTETFTKFMERWEELMVSPSESEYDSCLRELESDYCDAETLLNYVKDIWLNPFKDRFVAAWTDLYVHLGNTSTKRAEGAHSRLKKQLNAANYDIQGMWKAMHPLINLQFTDIKASFEVSIKELQERHRVGILREVIGAISIAAIDHILKEKKRAGYKTLDVDSCGCALRHTHGLPCAHELIKYEEEGRAIPLSSVHSIWRKLSPTPDPPNRGDLDSRPEFHLFFEHFNESCEDRKVYLLKRLKELASPVEPAFLVSNGLLE</sequence>
<dbReference type="EMBL" id="JAJJMB010017752">
    <property type="protein sequence ID" value="KAI3835336.1"/>
    <property type="molecule type" value="Genomic_DNA"/>
</dbReference>
<proteinExistence type="predicted"/>
<dbReference type="PANTHER" id="PTHR31569:SF4">
    <property type="entry name" value="SWIM-TYPE DOMAIN-CONTAINING PROTEIN"/>
    <property type="match status" value="1"/>
</dbReference>
<accession>A0AAD4X4A3</accession>
<dbReference type="Proteomes" id="UP001202328">
    <property type="component" value="Unassembled WGS sequence"/>
</dbReference>
<feature type="region of interest" description="Disordered" evidence="1">
    <location>
        <begin position="1"/>
        <end position="26"/>
    </location>
</feature>
<evidence type="ECO:0000313" key="3">
    <source>
        <dbReference type="EMBL" id="KAI3835336.1"/>
    </source>
</evidence>
<gene>
    <name evidence="3" type="ORF">MKW98_020452</name>
</gene>
<protein>
    <recommendedName>
        <fullName evidence="2">MULE transposase domain-containing protein</fullName>
    </recommendedName>
</protein>
<comment type="caution">
    <text evidence="3">The sequence shown here is derived from an EMBL/GenBank/DDBJ whole genome shotgun (WGS) entry which is preliminary data.</text>
</comment>